<protein>
    <submittedName>
        <fullName evidence="1">Uncharacterized protein</fullName>
    </submittedName>
</protein>
<sequence length="43" mass="4878">MEIVIVHVVVPQIKIEIILPLGVIFQHRPIKIIIILINNGILD</sequence>
<dbReference type="EMBL" id="MUJZ01014183">
    <property type="protein sequence ID" value="OTF81335.1"/>
    <property type="molecule type" value="Genomic_DNA"/>
</dbReference>
<name>A0A1Y3BQB7_EURMA</name>
<gene>
    <name evidence="1" type="ORF">BLA29_009005</name>
</gene>
<evidence type="ECO:0000313" key="1">
    <source>
        <dbReference type="EMBL" id="OTF81335.1"/>
    </source>
</evidence>
<dbReference type="AlphaFoldDB" id="A0A1Y3BQB7"/>
<dbReference type="Proteomes" id="UP000194236">
    <property type="component" value="Unassembled WGS sequence"/>
</dbReference>
<organism evidence="1 2">
    <name type="scientific">Euroglyphus maynei</name>
    <name type="common">Mayne's house dust mite</name>
    <dbReference type="NCBI Taxonomy" id="6958"/>
    <lineage>
        <taxon>Eukaryota</taxon>
        <taxon>Metazoa</taxon>
        <taxon>Ecdysozoa</taxon>
        <taxon>Arthropoda</taxon>
        <taxon>Chelicerata</taxon>
        <taxon>Arachnida</taxon>
        <taxon>Acari</taxon>
        <taxon>Acariformes</taxon>
        <taxon>Sarcoptiformes</taxon>
        <taxon>Astigmata</taxon>
        <taxon>Psoroptidia</taxon>
        <taxon>Analgoidea</taxon>
        <taxon>Pyroglyphidae</taxon>
        <taxon>Pyroglyphinae</taxon>
        <taxon>Euroglyphus</taxon>
    </lineage>
</organism>
<evidence type="ECO:0000313" key="2">
    <source>
        <dbReference type="Proteomes" id="UP000194236"/>
    </source>
</evidence>
<reference evidence="1 2" key="1">
    <citation type="submission" date="2017-03" db="EMBL/GenBank/DDBJ databases">
        <title>Genome Survey of Euroglyphus maynei.</title>
        <authorList>
            <person name="Arlian L.G."/>
            <person name="Morgan M.S."/>
            <person name="Rider S.D."/>
        </authorList>
    </citation>
    <scope>NUCLEOTIDE SEQUENCE [LARGE SCALE GENOMIC DNA]</scope>
    <source>
        <strain evidence="1">Arlian Lab</strain>
        <tissue evidence="1">Whole body</tissue>
    </source>
</reference>
<keyword evidence="2" id="KW-1185">Reference proteome</keyword>
<accession>A0A1Y3BQB7</accession>
<proteinExistence type="predicted"/>
<comment type="caution">
    <text evidence="1">The sequence shown here is derived from an EMBL/GenBank/DDBJ whole genome shotgun (WGS) entry which is preliminary data.</text>
</comment>